<proteinExistence type="predicted"/>
<accession>A0ACC0Q5J1</accession>
<sequence>MKKKKKQRTAQPPPTYLASADIKYLIRKNSSFFDNLIQLIPAKFYLLTEDDSKLYFPGLNKSAKLAVKQQTRDKIKKSRPRPPRPRKKPPHLHPRLAQTNPPTSARSHRGRTRRC</sequence>
<protein>
    <submittedName>
        <fullName evidence="1">Uncharacterized protein</fullName>
    </submittedName>
</protein>
<keyword evidence="2" id="KW-1185">Reference proteome</keyword>
<dbReference type="EMBL" id="CM046388">
    <property type="protein sequence ID" value="KAI8573015.1"/>
    <property type="molecule type" value="Genomic_DNA"/>
</dbReference>
<reference evidence="1" key="1">
    <citation type="submission" date="2022-02" db="EMBL/GenBank/DDBJ databases">
        <title>Plant Genome Project.</title>
        <authorList>
            <person name="Zhang R.-G."/>
        </authorList>
    </citation>
    <scope>NUCLEOTIDE SEQUENCE</scope>
    <source>
        <strain evidence="1">AT1</strain>
    </source>
</reference>
<organism evidence="1 2">
    <name type="scientific">Rhododendron molle</name>
    <name type="common">Chinese azalea</name>
    <name type="synonym">Azalea mollis</name>
    <dbReference type="NCBI Taxonomy" id="49168"/>
    <lineage>
        <taxon>Eukaryota</taxon>
        <taxon>Viridiplantae</taxon>
        <taxon>Streptophyta</taxon>
        <taxon>Embryophyta</taxon>
        <taxon>Tracheophyta</taxon>
        <taxon>Spermatophyta</taxon>
        <taxon>Magnoliopsida</taxon>
        <taxon>eudicotyledons</taxon>
        <taxon>Gunneridae</taxon>
        <taxon>Pentapetalae</taxon>
        <taxon>asterids</taxon>
        <taxon>Ericales</taxon>
        <taxon>Ericaceae</taxon>
        <taxon>Ericoideae</taxon>
        <taxon>Rhodoreae</taxon>
        <taxon>Rhododendron</taxon>
    </lineage>
</organism>
<evidence type="ECO:0000313" key="1">
    <source>
        <dbReference type="EMBL" id="KAI8573015.1"/>
    </source>
</evidence>
<evidence type="ECO:0000313" key="2">
    <source>
        <dbReference type="Proteomes" id="UP001062846"/>
    </source>
</evidence>
<name>A0ACC0Q5J1_RHOML</name>
<comment type="caution">
    <text evidence="1">The sequence shown here is derived from an EMBL/GenBank/DDBJ whole genome shotgun (WGS) entry which is preliminary data.</text>
</comment>
<gene>
    <name evidence="1" type="ORF">RHMOL_Rhmol01G0246300</name>
</gene>
<dbReference type="Proteomes" id="UP001062846">
    <property type="component" value="Chromosome 1"/>
</dbReference>